<dbReference type="Gene3D" id="2.180.10.10">
    <property type="entry name" value="RHS repeat-associated core"/>
    <property type="match status" value="1"/>
</dbReference>
<dbReference type="SMART" id="SM00470">
    <property type="entry name" value="ParB"/>
    <property type="match status" value="1"/>
</dbReference>
<dbReference type="InterPro" id="IPR036086">
    <property type="entry name" value="ParB/Sulfiredoxin_sf"/>
</dbReference>
<evidence type="ECO:0000256" key="1">
    <source>
        <dbReference type="SAM" id="MobiDB-lite"/>
    </source>
</evidence>
<dbReference type="SUPFAM" id="SSF110849">
    <property type="entry name" value="ParB/Sulfiredoxin"/>
    <property type="match status" value="1"/>
</dbReference>
<evidence type="ECO:0000313" key="4">
    <source>
        <dbReference type="Proteomes" id="UP000547879"/>
    </source>
</evidence>
<keyword evidence="4" id="KW-1185">Reference proteome</keyword>
<accession>A0A7W9YD11</accession>
<feature type="compositionally biased region" description="Basic and acidic residues" evidence="1">
    <location>
        <begin position="108"/>
        <end position="117"/>
    </location>
</feature>
<feature type="compositionally biased region" description="Basic and acidic residues" evidence="1">
    <location>
        <begin position="89"/>
        <end position="100"/>
    </location>
</feature>
<dbReference type="InterPro" id="IPR003115">
    <property type="entry name" value="ParB_N"/>
</dbReference>
<gene>
    <name evidence="3" type="ORF">HNQ72_006176</name>
</gene>
<proteinExistence type="predicted"/>
<dbReference type="EMBL" id="JACHEG010000018">
    <property type="protein sequence ID" value="MBB6166325.1"/>
    <property type="molecule type" value="Genomic_DNA"/>
</dbReference>
<dbReference type="Proteomes" id="UP000547879">
    <property type="component" value="Unassembled WGS sequence"/>
</dbReference>
<dbReference type="RefSeq" id="WP_183998291.1">
    <property type="nucleotide sequence ID" value="NZ_BMHW01000022.1"/>
</dbReference>
<organism evidence="3 4">
    <name type="scientific">Rhizobium wenxiniae</name>
    <dbReference type="NCBI Taxonomy" id="1737357"/>
    <lineage>
        <taxon>Bacteria</taxon>
        <taxon>Pseudomonadati</taxon>
        <taxon>Pseudomonadota</taxon>
        <taxon>Alphaproteobacteria</taxon>
        <taxon>Hyphomicrobiales</taxon>
        <taxon>Rhizobiaceae</taxon>
        <taxon>Rhizobium/Agrobacterium group</taxon>
        <taxon>Rhizobium</taxon>
    </lineage>
</organism>
<dbReference type="InterPro" id="IPR022385">
    <property type="entry name" value="Rhs_assc_core"/>
</dbReference>
<feature type="region of interest" description="Disordered" evidence="1">
    <location>
        <begin position="55"/>
        <end position="146"/>
    </location>
</feature>
<comment type="caution">
    <text evidence="3">The sequence shown here is derived from an EMBL/GenBank/DDBJ whole genome shotgun (WGS) entry which is preliminary data.</text>
</comment>
<feature type="domain" description="ParB-like N-terminal" evidence="2">
    <location>
        <begin position="180"/>
        <end position="277"/>
    </location>
</feature>
<protein>
    <recommendedName>
        <fullName evidence="2">ParB-like N-terminal domain-containing protein</fullName>
    </recommendedName>
</protein>
<dbReference type="NCBIfam" id="TIGR03696">
    <property type="entry name" value="Rhs_assc_core"/>
    <property type="match status" value="1"/>
</dbReference>
<sequence length="288" mass="30066">MKSLCGGMVARLLVVLLVGSMVSVSFGSAANARFISPDDWDPTLEGVGTNRYAYAQNDPVNKSDPNGHSISPDASDYGSEGTGGGEGGKQAETEVSKDFAEDTAGQFGDREKDKKTETQISGNPHPGDKDGDGTPDAMDLDSPPELFGPITVGPNPLTENFGPAKIHHPGTIGPIGGIRSGVDPRSLSPAHPIGGRASSRNVDEISKSMRANGYIGKPIDVIEYNGRTIVVDGHHRTAAANRTGTAVDVRTVSPSEFPMGSGGWKSIQDVINGANNFTGNSLSRPGRR</sequence>
<name>A0A7W9YD11_9HYPH</name>
<reference evidence="3 4" key="1">
    <citation type="submission" date="2020-08" db="EMBL/GenBank/DDBJ databases">
        <title>Genomic Encyclopedia of Type Strains, Phase IV (KMG-IV): sequencing the most valuable type-strain genomes for metagenomic binning, comparative biology and taxonomic classification.</title>
        <authorList>
            <person name="Goeker M."/>
        </authorList>
    </citation>
    <scope>NUCLEOTIDE SEQUENCE [LARGE SCALE GENOMIC DNA]</scope>
    <source>
        <strain evidence="3 4">DSM 100734</strain>
    </source>
</reference>
<dbReference type="Gene3D" id="3.90.1530.10">
    <property type="entry name" value="Conserved hypothetical protein from pyrococcus furiosus pfu- 392566-001, ParB domain"/>
    <property type="match status" value="1"/>
</dbReference>
<evidence type="ECO:0000313" key="3">
    <source>
        <dbReference type="EMBL" id="MBB6166325.1"/>
    </source>
</evidence>
<evidence type="ECO:0000259" key="2">
    <source>
        <dbReference type="SMART" id="SM00470"/>
    </source>
</evidence>
<dbReference type="AlphaFoldDB" id="A0A7W9YD11"/>
<feature type="compositionally biased region" description="Polar residues" evidence="1">
    <location>
        <begin position="58"/>
        <end position="69"/>
    </location>
</feature>